<dbReference type="PROSITE" id="PS00941">
    <property type="entry name" value="CARBOXYLESTERASE_B_2"/>
    <property type="match status" value="1"/>
</dbReference>
<feature type="domain" description="Carboxylesterase type B" evidence="5">
    <location>
        <begin position="58"/>
        <end position="590"/>
    </location>
</feature>
<dbReference type="InterPro" id="IPR029058">
    <property type="entry name" value="AB_hydrolase_fold"/>
</dbReference>
<dbReference type="AlphaFoldDB" id="A0A0W0F1C8"/>
<reference evidence="6 7" key="1">
    <citation type="submission" date="2015-12" db="EMBL/GenBank/DDBJ databases">
        <title>Draft genome sequence of Moniliophthora roreri, the causal agent of frosty pod rot of cacao.</title>
        <authorList>
            <person name="Aime M.C."/>
            <person name="Diaz-Valderrama J.R."/>
            <person name="Kijpornyongpan T."/>
            <person name="Phillips-Mora W."/>
        </authorList>
    </citation>
    <scope>NUCLEOTIDE SEQUENCE [LARGE SCALE GENOMIC DNA]</scope>
    <source>
        <strain evidence="6 7">MCA 2952</strain>
    </source>
</reference>
<dbReference type="InterPro" id="IPR019826">
    <property type="entry name" value="Carboxylesterase_B_AS"/>
</dbReference>
<evidence type="ECO:0000256" key="2">
    <source>
        <dbReference type="ARBA" id="ARBA00022801"/>
    </source>
</evidence>
<evidence type="ECO:0000256" key="4">
    <source>
        <dbReference type="SAM" id="MobiDB-lite"/>
    </source>
</evidence>
<dbReference type="EMBL" id="LATX01002398">
    <property type="protein sequence ID" value="KTB30110.1"/>
    <property type="molecule type" value="Genomic_DNA"/>
</dbReference>
<dbReference type="EC" id="3.1.1.-" evidence="3"/>
<evidence type="ECO:0000256" key="3">
    <source>
        <dbReference type="RuleBase" id="RU361235"/>
    </source>
</evidence>
<protein>
    <recommendedName>
        <fullName evidence="3">Carboxylic ester hydrolase</fullName>
        <ecNumber evidence="3">3.1.1.-</ecNumber>
    </recommendedName>
</protein>
<evidence type="ECO:0000256" key="1">
    <source>
        <dbReference type="ARBA" id="ARBA00005964"/>
    </source>
</evidence>
<dbReference type="ESTHER" id="monro-v2x2j7">
    <property type="family name" value="Fungal_carboxylesterase_lipase"/>
</dbReference>
<comment type="similarity">
    <text evidence="1 3">Belongs to the type-B carboxylesterase/lipase family.</text>
</comment>
<accession>A0A0W0F1C8</accession>
<comment type="caution">
    <text evidence="6">The sequence shown here is derived from an EMBL/GenBank/DDBJ whole genome shotgun (WGS) entry which is preliminary data.</text>
</comment>
<dbReference type="eggNOG" id="KOG1516">
    <property type="taxonomic scope" value="Eukaryota"/>
</dbReference>
<name>A0A0W0F1C8_MONRR</name>
<dbReference type="Proteomes" id="UP000054988">
    <property type="component" value="Unassembled WGS sequence"/>
</dbReference>
<evidence type="ECO:0000259" key="5">
    <source>
        <dbReference type="Pfam" id="PF00135"/>
    </source>
</evidence>
<dbReference type="InterPro" id="IPR050309">
    <property type="entry name" value="Type-B_Carboxylest/Lipase"/>
</dbReference>
<feature type="region of interest" description="Disordered" evidence="4">
    <location>
        <begin position="1"/>
        <end position="26"/>
    </location>
</feature>
<evidence type="ECO:0000313" key="7">
    <source>
        <dbReference type="Proteomes" id="UP000054988"/>
    </source>
</evidence>
<sequence>MPQVSMNEKDYNSVSSTRQSPIQSPGRTRSNVIFYSLFAVACASFLVARMQTPGPSVTVTIGGSTVVGRVYRSSGGANIEFFGGLPYAEPPTLNRRLRSPVLKTALDANRFDARVPGKACIQMNLPESLISEDCLTLNIYRPPGISKDEELPILVWIHGGGFVVGYGSRYDGRGLVARSIERGTPVLVITINYRLGPLGFPQSEAAIEQGALNLGLKDMIAALKWVKLNVRKFGGNPDKVTVFGESAGARAIELLMLNHKVDDLVQGAIIQSAGSVPTVSASSTQRTLAWSSFINETKVCPSSPAEESFGCLRTLRATHLLEAYNNAGISFPTFANWFPNFDGDTVSAFPSQGQVVLGENKNLAVMIGMNLDEATFITPQDISSPEQIRSILNAFFSPSPRGQDAFESAVDHILELYPDSPELGSPFNTGNETFGLDKVYKRYAAIACDLFMTAERRLLLRRLNDAGVKAYSYLFADPDAASVFPPEFIIQPPAPGSLGVPHASEIAYIFGTLSAENRTGIVSSTAADLSRDMMDYWLSFANSLDPNDGKGSERPYWPAYHAASRPLIMQLKGSDTRAIEDSFREEQIAFFNEDPVLYGR</sequence>
<proteinExistence type="inferred from homology"/>
<dbReference type="Gene3D" id="3.40.50.1820">
    <property type="entry name" value="alpha/beta hydrolase"/>
    <property type="match status" value="1"/>
</dbReference>
<gene>
    <name evidence="6" type="ORF">WG66_17326</name>
</gene>
<keyword evidence="2 3" id="KW-0378">Hydrolase</keyword>
<dbReference type="InterPro" id="IPR019819">
    <property type="entry name" value="Carboxylesterase_B_CS"/>
</dbReference>
<dbReference type="PROSITE" id="PS00122">
    <property type="entry name" value="CARBOXYLESTERASE_B_1"/>
    <property type="match status" value="1"/>
</dbReference>
<dbReference type="InterPro" id="IPR002018">
    <property type="entry name" value="CarbesteraseB"/>
</dbReference>
<dbReference type="SUPFAM" id="SSF53474">
    <property type="entry name" value="alpha/beta-Hydrolases"/>
    <property type="match status" value="1"/>
</dbReference>
<dbReference type="PANTHER" id="PTHR11559">
    <property type="entry name" value="CARBOXYLESTERASE"/>
    <property type="match status" value="1"/>
</dbReference>
<dbReference type="GO" id="GO:0016787">
    <property type="term" value="F:hydrolase activity"/>
    <property type="evidence" value="ECO:0007669"/>
    <property type="project" value="UniProtKB-KW"/>
</dbReference>
<organism evidence="6 7">
    <name type="scientific">Moniliophthora roreri</name>
    <name type="common">Frosty pod rot fungus</name>
    <name type="synonym">Monilia roreri</name>
    <dbReference type="NCBI Taxonomy" id="221103"/>
    <lineage>
        <taxon>Eukaryota</taxon>
        <taxon>Fungi</taxon>
        <taxon>Dikarya</taxon>
        <taxon>Basidiomycota</taxon>
        <taxon>Agaricomycotina</taxon>
        <taxon>Agaricomycetes</taxon>
        <taxon>Agaricomycetidae</taxon>
        <taxon>Agaricales</taxon>
        <taxon>Marasmiineae</taxon>
        <taxon>Marasmiaceae</taxon>
        <taxon>Moniliophthora</taxon>
    </lineage>
</organism>
<dbReference type="Pfam" id="PF00135">
    <property type="entry name" value="COesterase"/>
    <property type="match status" value="1"/>
</dbReference>
<evidence type="ECO:0000313" key="6">
    <source>
        <dbReference type="EMBL" id="KTB30110.1"/>
    </source>
</evidence>